<dbReference type="EC" id="1.8.1.9" evidence="4"/>
<comment type="catalytic activity">
    <reaction evidence="4">
        <text>[thioredoxin]-dithiol + NADP(+) = [thioredoxin]-disulfide + NADPH + H(+)</text>
        <dbReference type="Rhea" id="RHEA:20345"/>
        <dbReference type="Rhea" id="RHEA-COMP:10698"/>
        <dbReference type="Rhea" id="RHEA-COMP:10700"/>
        <dbReference type="ChEBI" id="CHEBI:15378"/>
        <dbReference type="ChEBI" id="CHEBI:29950"/>
        <dbReference type="ChEBI" id="CHEBI:50058"/>
        <dbReference type="ChEBI" id="CHEBI:57783"/>
        <dbReference type="ChEBI" id="CHEBI:58349"/>
        <dbReference type="EC" id="1.8.1.9"/>
    </reaction>
</comment>
<keyword evidence="7" id="KW-1185">Reference proteome</keyword>
<accession>A0A926DS81</accession>
<dbReference type="RefSeq" id="WP_177715754.1">
    <property type="nucleotide sequence ID" value="NZ_JACRSQ010000004.1"/>
</dbReference>
<dbReference type="SUPFAM" id="SSF51905">
    <property type="entry name" value="FAD/NAD(P)-binding domain"/>
    <property type="match status" value="1"/>
</dbReference>
<dbReference type="PANTHER" id="PTHR48105">
    <property type="entry name" value="THIOREDOXIN REDUCTASE 1-RELATED-RELATED"/>
    <property type="match status" value="1"/>
</dbReference>
<dbReference type="EMBL" id="JACRSQ010000004">
    <property type="protein sequence ID" value="MBC8542827.1"/>
    <property type="molecule type" value="Genomic_DNA"/>
</dbReference>
<dbReference type="InterPro" id="IPR023753">
    <property type="entry name" value="FAD/NAD-binding_dom"/>
</dbReference>
<evidence type="ECO:0000256" key="4">
    <source>
        <dbReference type="RuleBase" id="RU003880"/>
    </source>
</evidence>
<name>A0A926DS81_9FIRM</name>
<dbReference type="Proteomes" id="UP000657006">
    <property type="component" value="Unassembled WGS sequence"/>
</dbReference>
<dbReference type="Gene3D" id="3.50.50.60">
    <property type="entry name" value="FAD/NAD(P)-binding domain"/>
    <property type="match status" value="2"/>
</dbReference>
<sequence length="307" mass="33426">MSDQLYDVIIIGAGPAGLTAAIYAGRAELRTLLLERGFPGGQVLNTYEVDNYPGMPMLSGMELAAKMHEHASAYGIEMLTDEVIDLELGDPIKIVRTMSSEYRAKTVLFTAGAAWRKLGVPGEEELRGRGVSYCATCDGAFFRGKAVIVFGGGDTAVEDAIYLARFCKKVYLAHRRDALRAVKTLQNQAMGKENIEILWNTELREIHGQEQVESVILYDNQKKEERKLSIDGVFIAVGVDPNAGLLKGKVDTDSAGYIISDEDCQTSIPGVFAAGDVRRKRLRQIITAAADGAVAINGIQAYLAEKF</sequence>
<evidence type="ECO:0000259" key="5">
    <source>
        <dbReference type="Pfam" id="PF07992"/>
    </source>
</evidence>
<proteinExistence type="inferred from homology"/>
<reference evidence="6" key="1">
    <citation type="submission" date="2020-08" db="EMBL/GenBank/DDBJ databases">
        <title>Genome public.</title>
        <authorList>
            <person name="Liu C."/>
            <person name="Sun Q."/>
        </authorList>
    </citation>
    <scope>NUCLEOTIDE SEQUENCE</scope>
    <source>
        <strain evidence="6">NSJ-32</strain>
    </source>
</reference>
<keyword evidence="3 4" id="KW-0560">Oxidoreductase</keyword>
<dbReference type="NCBIfam" id="TIGR01292">
    <property type="entry name" value="TRX_reduct"/>
    <property type="match status" value="1"/>
</dbReference>
<dbReference type="PRINTS" id="PR00469">
    <property type="entry name" value="PNDRDTASEII"/>
</dbReference>
<dbReference type="PRINTS" id="PR00368">
    <property type="entry name" value="FADPNR"/>
</dbReference>
<evidence type="ECO:0000313" key="6">
    <source>
        <dbReference type="EMBL" id="MBC8542827.1"/>
    </source>
</evidence>
<keyword evidence="2 4" id="KW-0285">Flavoprotein</keyword>
<protein>
    <recommendedName>
        <fullName evidence="4">Thioredoxin reductase</fullName>
        <ecNumber evidence="4">1.8.1.9</ecNumber>
    </recommendedName>
</protein>
<gene>
    <name evidence="6" type="primary">trxB</name>
    <name evidence="6" type="ORF">H8730_04615</name>
</gene>
<dbReference type="GO" id="GO:0019430">
    <property type="term" value="P:removal of superoxide radicals"/>
    <property type="evidence" value="ECO:0007669"/>
    <property type="project" value="UniProtKB-UniRule"/>
</dbReference>
<dbReference type="InterPro" id="IPR005982">
    <property type="entry name" value="Thioredox_Rdtase"/>
</dbReference>
<evidence type="ECO:0000256" key="2">
    <source>
        <dbReference type="ARBA" id="ARBA00022630"/>
    </source>
</evidence>
<dbReference type="GO" id="GO:0004791">
    <property type="term" value="F:thioredoxin-disulfide reductase (NADPH) activity"/>
    <property type="evidence" value="ECO:0007669"/>
    <property type="project" value="UniProtKB-UniRule"/>
</dbReference>
<keyword evidence="4" id="KW-0274">FAD</keyword>
<keyword evidence="4" id="KW-0676">Redox-active center</keyword>
<organism evidence="6 7">
    <name type="scientific">Bianquea renquensis</name>
    <dbReference type="NCBI Taxonomy" id="2763661"/>
    <lineage>
        <taxon>Bacteria</taxon>
        <taxon>Bacillati</taxon>
        <taxon>Bacillota</taxon>
        <taxon>Clostridia</taxon>
        <taxon>Eubacteriales</taxon>
        <taxon>Bianqueaceae</taxon>
        <taxon>Bianquea</taxon>
    </lineage>
</organism>
<evidence type="ECO:0000256" key="1">
    <source>
        <dbReference type="ARBA" id="ARBA00009333"/>
    </source>
</evidence>
<comment type="caution">
    <text evidence="6">The sequence shown here is derived from an EMBL/GenBank/DDBJ whole genome shotgun (WGS) entry which is preliminary data.</text>
</comment>
<dbReference type="Pfam" id="PF07992">
    <property type="entry name" value="Pyr_redox_2"/>
    <property type="match status" value="1"/>
</dbReference>
<comment type="cofactor">
    <cofactor evidence="4">
        <name>FAD</name>
        <dbReference type="ChEBI" id="CHEBI:57692"/>
    </cofactor>
</comment>
<dbReference type="InterPro" id="IPR036188">
    <property type="entry name" value="FAD/NAD-bd_sf"/>
</dbReference>
<evidence type="ECO:0000313" key="7">
    <source>
        <dbReference type="Proteomes" id="UP000657006"/>
    </source>
</evidence>
<dbReference type="GO" id="GO:0005737">
    <property type="term" value="C:cytoplasm"/>
    <property type="evidence" value="ECO:0007669"/>
    <property type="project" value="InterPro"/>
</dbReference>
<comment type="similarity">
    <text evidence="1 4">Belongs to the class-II pyridine nucleotide-disulfide oxidoreductase family.</text>
</comment>
<evidence type="ECO:0000256" key="3">
    <source>
        <dbReference type="ARBA" id="ARBA00023002"/>
    </source>
</evidence>
<dbReference type="InterPro" id="IPR050097">
    <property type="entry name" value="Ferredoxin-NADP_redctase_2"/>
</dbReference>
<dbReference type="AlphaFoldDB" id="A0A926DS81"/>
<comment type="subunit">
    <text evidence="4">Homodimer.</text>
</comment>
<feature type="domain" description="FAD/NAD(P)-binding" evidence="5">
    <location>
        <begin position="6"/>
        <end position="292"/>
    </location>
</feature>